<dbReference type="PANTHER" id="PTHR14871:SF1">
    <property type="entry name" value="DYNEIN REGULATORY COMPLEX PROTEIN 9"/>
    <property type="match status" value="1"/>
</dbReference>
<dbReference type="InterPro" id="IPR000048">
    <property type="entry name" value="IQ_motif_EF-hand-BS"/>
</dbReference>
<keyword evidence="10" id="KW-0175">Coiled coil</keyword>
<evidence type="ECO:0000256" key="7">
    <source>
        <dbReference type="ARBA" id="ARBA00023212"/>
    </source>
</evidence>
<evidence type="ECO:0000256" key="5">
    <source>
        <dbReference type="ARBA" id="ARBA00022846"/>
    </source>
</evidence>
<evidence type="ECO:0000256" key="10">
    <source>
        <dbReference type="SAM" id="Coils"/>
    </source>
</evidence>
<gene>
    <name evidence="11" type="ORF">WN48_07440</name>
</gene>
<proteinExistence type="inferred from homology"/>
<evidence type="ECO:0000256" key="2">
    <source>
        <dbReference type="ARBA" id="ARBA00008222"/>
    </source>
</evidence>
<dbReference type="CDD" id="cd23766">
    <property type="entry name" value="IQCG"/>
    <property type="match status" value="1"/>
</dbReference>
<dbReference type="SMART" id="SM00015">
    <property type="entry name" value="IQ"/>
    <property type="match status" value="1"/>
</dbReference>
<evidence type="ECO:0000256" key="3">
    <source>
        <dbReference type="ARBA" id="ARBA00013738"/>
    </source>
</evidence>
<dbReference type="Pfam" id="PF00612">
    <property type="entry name" value="IQ"/>
    <property type="match status" value="1"/>
</dbReference>
<dbReference type="Proteomes" id="UP000250275">
    <property type="component" value="Unassembled WGS sequence"/>
</dbReference>
<dbReference type="GO" id="GO:0031514">
    <property type="term" value="C:motile cilium"/>
    <property type="evidence" value="ECO:0007669"/>
    <property type="project" value="TreeGrafter"/>
</dbReference>
<dbReference type="AlphaFoldDB" id="A0A310SR98"/>
<keyword evidence="4" id="KW-0963">Cytoplasm</keyword>
<reference evidence="11 12" key="1">
    <citation type="submission" date="2015-07" db="EMBL/GenBank/DDBJ databases">
        <title>The genome of Eufriesea mexicana.</title>
        <authorList>
            <person name="Pan H."/>
            <person name="Kapheim K."/>
        </authorList>
    </citation>
    <scope>NUCLEOTIDE SEQUENCE [LARGE SCALE GENOMIC DNA]</scope>
    <source>
        <strain evidence="11">0111107269</strain>
        <tissue evidence="11">Whole body</tissue>
    </source>
</reference>
<keyword evidence="8" id="KW-0966">Cell projection</keyword>
<dbReference type="EMBL" id="KQ759883">
    <property type="protein sequence ID" value="OAD62186.1"/>
    <property type="molecule type" value="Genomic_DNA"/>
</dbReference>
<comment type="subcellular location">
    <subcellularLocation>
        <location evidence="1">Cytoplasm</location>
        <location evidence="1">Cytoskeleton</location>
        <location evidence="1">Flagellum axoneme</location>
    </subcellularLocation>
</comment>
<keyword evidence="7" id="KW-0206">Cytoskeleton</keyword>
<dbReference type="GO" id="GO:0044782">
    <property type="term" value="P:cilium organization"/>
    <property type="evidence" value="ECO:0007669"/>
    <property type="project" value="TreeGrafter"/>
</dbReference>
<evidence type="ECO:0000313" key="11">
    <source>
        <dbReference type="EMBL" id="OAD62186.1"/>
    </source>
</evidence>
<dbReference type="GO" id="GO:0005737">
    <property type="term" value="C:cytoplasm"/>
    <property type="evidence" value="ECO:0007669"/>
    <property type="project" value="TreeGrafter"/>
</dbReference>
<sequence length="345" mass="41300">MATLAANGSSRFSPAERPAILAALEEFTNALAIYHSTLRKPTEHDNDILVDCLPLDTDHLKAFAEKIMKIQDANERATDKKAYQNSLYMMRIMEDLKEEIREQGTFEVLSKEIEKIVTREKEVEALLKEEKEVRRTAAELRKIIAERKVANEQEKRRILNELSEEQCSMEKLKLIANTVLEYVMEWEKAKCEQNSLRCDMEIEKLKEILNNWRVREKNKDRVHAELTKFLIQDTASLERKTKEWEERYDREKETYEKEIRQLRIETETRRKQLDELKEEHRRNQEFIDTYLAEKEALKKEKELQECIRKSAIKIQAWWRGVMVRRKLGPYRPMEKKKKRQVKTKK</sequence>
<feature type="coiled-coil region" evidence="10">
    <location>
        <begin position="234"/>
        <end position="283"/>
    </location>
</feature>
<organism evidence="11 12">
    <name type="scientific">Eufriesea mexicana</name>
    <dbReference type="NCBI Taxonomy" id="516756"/>
    <lineage>
        <taxon>Eukaryota</taxon>
        <taxon>Metazoa</taxon>
        <taxon>Ecdysozoa</taxon>
        <taxon>Arthropoda</taxon>
        <taxon>Hexapoda</taxon>
        <taxon>Insecta</taxon>
        <taxon>Pterygota</taxon>
        <taxon>Neoptera</taxon>
        <taxon>Endopterygota</taxon>
        <taxon>Hymenoptera</taxon>
        <taxon>Apocrita</taxon>
        <taxon>Aculeata</taxon>
        <taxon>Apoidea</taxon>
        <taxon>Anthophila</taxon>
        <taxon>Apidae</taxon>
        <taxon>Eufriesea</taxon>
    </lineage>
</organism>
<accession>A0A310SR98</accession>
<evidence type="ECO:0000313" key="12">
    <source>
        <dbReference type="Proteomes" id="UP000250275"/>
    </source>
</evidence>
<dbReference type="PROSITE" id="PS50096">
    <property type="entry name" value="IQ"/>
    <property type="match status" value="1"/>
</dbReference>
<dbReference type="Gene3D" id="1.20.5.190">
    <property type="match status" value="1"/>
</dbReference>
<dbReference type="InterPro" id="IPR042618">
    <property type="entry name" value="IQCG"/>
</dbReference>
<keyword evidence="6" id="KW-0969">Cilium</keyword>
<protein>
    <recommendedName>
        <fullName evidence="3">Dynein regulatory complex protein 9</fullName>
    </recommendedName>
    <alternativeName>
        <fullName evidence="9">IQ domain-containing protein G</fullName>
    </alternativeName>
</protein>
<keyword evidence="5" id="KW-0282">Flagellum</keyword>
<evidence type="ECO:0000256" key="4">
    <source>
        <dbReference type="ARBA" id="ARBA00022490"/>
    </source>
</evidence>
<evidence type="ECO:0000256" key="8">
    <source>
        <dbReference type="ARBA" id="ARBA00023273"/>
    </source>
</evidence>
<dbReference type="OrthoDB" id="10254713at2759"/>
<keyword evidence="12" id="KW-1185">Reference proteome</keyword>
<evidence type="ECO:0000256" key="1">
    <source>
        <dbReference type="ARBA" id="ARBA00004611"/>
    </source>
</evidence>
<dbReference type="PANTHER" id="PTHR14871">
    <property type="entry name" value="DYNEIN REGULATORY COMPLEX PROTEIN 9"/>
    <property type="match status" value="1"/>
</dbReference>
<comment type="similarity">
    <text evidence="2">Belongs to the DRC9 family.</text>
</comment>
<evidence type="ECO:0000256" key="6">
    <source>
        <dbReference type="ARBA" id="ARBA00023069"/>
    </source>
</evidence>
<evidence type="ECO:0000256" key="9">
    <source>
        <dbReference type="ARBA" id="ARBA00032183"/>
    </source>
</evidence>
<name>A0A310SR98_9HYME</name>